<evidence type="ECO:0000313" key="2">
    <source>
        <dbReference type="Proteomes" id="UP000037507"/>
    </source>
</evidence>
<reference evidence="1" key="1">
    <citation type="submission" date="2017-04" db="EMBL/GenBank/DDBJ databases">
        <title>Unexpected and diverse lifestyles within the genus Limnohabitans.</title>
        <authorList>
            <person name="Kasalicky V."/>
            <person name="Mehrshad M."/>
            <person name="Andrei S.-A."/>
            <person name="Salcher M."/>
            <person name="Kratochvilova H."/>
            <person name="Simek K."/>
            <person name="Ghai R."/>
        </authorList>
    </citation>
    <scope>NUCLEOTIDE SEQUENCE [LARGE SCALE GENOMIC DNA]</scope>
    <source>
        <strain evidence="1">II-D5</strain>
    </source>
</reference>
<organism evidence="1 2">
    <name type="scientific">Limnohabitans planktonicus II-D5</name>
    <dbReference type="NCBI Taxonomy" id="1293045"/>
    <lineage>
        <taxon>Bacteria</taxon>
        <taxon>Pseudomonadati</taxon>
        <taxon>Pseudomonadota</taxon>
        <taxon>Betaproteobacteria</taxon>
        <taxon>Burkholderiales</taxon>
        <taxon>Comamonadaceae</taxon>
        <taxon>Limnohabitans</taxon>
    </lineage>
</organism>
<comment type="caution">
    <text evidence="1">The sequence shown here is derived from an EMBL/GenBank/DDBJ whole genome shotgun (WGS) entry which is preliminary data.</text>
</comment>
<evidence type="ECO:0000313" key="1">
    <source>
        <dbReference type="EMBL" id="PVE41062.1"/>
    </source>
</evidence>
<sequence length="61" mass="6630">MLWLIDLGTLMFEFFAPSPRRSVALAPTSAHAEASKVGAKATDLQNLCPVKFSMLKDVVAH</sequence>
<dbReference type="AlphaFoldDB" id="A0A2T7U8S4"/>
<dbReference type="EMBL" id="LFYT02000042">
    <property type="protein sequence ID" value="PVE41062.1"/>
    <property type="molecule type" value="Genomic_DNA"/>
</dbReference>
<accession>A0A2T7U8S4</accession>
<name>A0A2T7U8S4_9BURK</name>
<gene>
    <name evidence="1" type="ORF">H663_019100</name>
</gene>
<proteinExistence type="predicted"/>
<protein>
    <submittedName>
        <fullName evidence="1">Uncharacterized protein</fullName>
    </submittedName>
</protein>
<dbReference type="Proteomes" id="UP000037507">
    <property type="component" value="Unassembled WGS sequence"/>
</dbReference>
<keyword evidence="2" id="KW-1185">Reference proteome</keyword>